<evidence type="ECO:0000259" key="2">
    <source>
        <dbReference type="Pfam" id="PF16656"/>
    </source>
</evidence>
<organism evidence="3 4">
    <name type="scientific">Phragmitibacter flavus</name>
    <dbReference type="NCBI Taxonomy" id="2576071"/>
    <lineage>
        <taxon>Bacteria</taxon>
        <taxon>Pseudomonadati</taxon>
        <taxon>Verrucomicrobiota</taxon>
        <taxon>Verrucomicrobiia</taxon>
        <taxon>Verrucomicrobiales</taxon>
        <taxon>Verrucomicrobiaceae</taxon>
        <taxon>Phragmitibacter</taxon>
    </lineage>
</organism>
<dbReference type="Pfam" id="PF16656">
    <property type="entry name" value="Pur_ac_phosph_N"/>
    <property type="match status" value="1"/>
</dbReference>
<dbReference type="Proteomes" id="UP000306196">
    <property type="component" value="Unassembled WGS sequence"/>
</dbReference>
<evidence type="ECO:0000313" key="3">
    <source>
        <dbReference type="EMBL" id="TLD69828.1"/>
    </source>
</evidence>
<comment type="caution">
    <text evidence="3">The sequence shown here is derived from an EMBL/GenBank/DDBJ whole genome shotgun (WGS) entry which is preliminary data.</text>
</comment>
<dbReference type="EMBL" id="VAUV01000011">
    <property type="protein sequence ID" value="TLD69828.1"/>
    <property type="molecule type" value="Genomic_DNA"/>
</dbReference>
<reference evidence="3 4" key="1">
    <citation type="submission" date="2019-05" db="EMBL/GenBank/DDBJ databases">
        <title>Verrucobacter flavum gen. nov., sp. nov. a new member of the family Verrucomicrobiaceae.</title>
        <authorList>
            <person name="Szuroczki S."/>
            <person name="Abbaszade G."/>
            <person name="Szabo A."/>
            <person name="Felfoldi T."/>
            <person name="Schumann P."/>
            <person name="Boka K."/>
            <person name="Keki Z."/>
            <person name="Toumi M."/>
            <person name="Toth E."/>
        </authorList>
    </citation>
    <scope>NUCLEOTIDE SEQUENCE [LARGE SCALE GENOMIC DNA]</scope>
    <source>
        <strain evidence="3 4">MG-N-17</strain>
    </source>
</reference>
<dbReference type="AlphaFoldDB" id="A0A5R8KBZ5"/>
<dbReference type="Gene3D" id="2.60.40.380">
    <property type="entry name" value="Purple acid phosphatase-like, N-terminal"/>
    <property type="match status" value="1"/>
</dbReference>
<proteinExistence type="predicted"/>
<feature type="region of interest" description="Disordered" evidence="1">
    <location>
        <begin position="112"/>
        <end position="148"/>
    </location>
</feature>
<dbReference type="OrthoDB" id="9813146at2"/>
<dbReference type="InterPro" id="IPR015914">
    <property type="entry name" value="PAPs_N"/>
</dbReference>
<dbReference type="SUPFAM" id="SSF49363">
    <property type="entry name" value="Purple acid phosphatase, N-terminal domain"/>
    <property type="match status" value="1"/>
</dbReference>
<feature type="region of interest" description="Disordered" evidence="1">
    <location>
        <begin position="232"/>
        <end position="255"/>
    </location>
</feature>
<evidence type="ECO:0000256" key="1">
    <source>
        <dbReference type="SAM" id="MobiDB-lite"/>
    </source>
</evidence>
<feature type="domain" description="Purple acid phosphatase N-terminal" evidence="2">
    <location>
        <begin position="39"/>
        <end position="108"/>
    </location>
</feature>
<name>A0A5R8KBZ5_9BACT</name>
<evidence type="ECO:0000313" key="4">
    <source>
        <dbReference type="Proteomes" id="UP000306196"/>
    </source>
</evidence>
<dbReference type="InterPro" id="IPR008963">
    <property type="entry name" value="Purple_acid_Pase-like_N"/>
</dbReference>
<dbReference type="GO" id="GO:0046872">
    <property type="term" value="F:metal ion binding"/>
    <property type="evidence" value="ECO:0007669"/>
    <property type="project" value="InterPro"/>
</dbReference>
<keyword evidence="4" id="KW-1185">Reference proteome</keyword>
<accession>A0A5R8KBZ5</accession>
<protein>
    <recommendedName>
        <fullName evidence="2">Purple acid phosphatase N-terminal domain-containing protein</fullName>
    </recommendedName>
</protein>
<sequence>MQRLFFHLLAMIWIWMLPLMGVALAVEVVDGPHVEVSEKGAVVRWKTSGESGSRVRFGVSKDQLQTQTAAGGGVTTHHEVKLEGLKPATVYYFNVGTARRVLKEGQFATLGAGAPSQPMIENDAPPRGPPGPAIEESKPKPTQSPALKVPPLRAIWGSLDSLEDHYERHGPDFQSRSAEEYAQQAWLFLQRAIDEGFPAKLDDADGTVRVFDPKTRAFAAYRRDGKARTYFKPGSRDYFERQPGKPVRLTRRASR</sequence>
<feature type="compositionally biased region" description="Basic and acidic residues" evidence="1">
    <location>
        <begin position="234"/>
        <end position="243"/>
    </location>
</feature>
<dbReference type="GO" id="GO:0003993">
    <property type="term" value="F:acid phosphatase activity"/>
    <property type="evidence" value="ECO:0007669"/>
    <property type="project" value="InterPro"/>
</dbReference>
<gene>
    <name evidence="3" type="ORF">FEM03_16025</name>
</gene>